<dbReference type="PROSITE" id="PS00101">
    <property type="entry name" value="HEXAPEP_TRANSFERASES"/>
    <property type="match status" value="2"/>
</dbReference>
<dbReference type="InterPro" id="IPR001451">
    <property type="entry name" value="Hexapep"/>
</dbReference>
<dbReference type="InterPro" id="IPR007691">
    <property type="entry name" value="LpxD"/>
</dbReference>
<keyword evidence="2 7" id="KW-0441">Lipid A biosynthesis</keyword>
<dbReference type="Pfam" id="PF04613">
    <property type="entry name" value="LpxD"/>
    <property type="match status" value="1"/>
</dbReference>
<comment type="pathway">
    <text evidence="7">Bacterial outer membrane biogenesis; LPS lipid A biosynthesis.</text>
</comment>
<name>M5Q3L8_DESAF</name>
<dbReference type="Gene3D" id="3.40.1390.10">
    <property type="entry name" value="MurE/MurF, N-terminal domain"/>
    <property type="match status" value="1"/>
</dbReference>
<dbReference type="AlphaFoldDB" id="M5Q3L8"/>
<sequence length="348" mass="36483">MKVKLSQIAEQLGLRLKGADREISGINTLEAAGSTELSFLASNKYLDALENTKAAAVILEEAHADRVQSALISTNPYLSVAQVAKLFDKPQGEFLGHSELAFVHPQSEVDATATIYPFAYVARGAKIGPESKVYPFCYVGEDVTLGKGVTLYPGVTLMARTQVGDGCLIHPGAVLGSDGFGFLPGPMGLMKVPQIGTVSIGNDVEIGCNTAIDRGSLGQTSVGRGTKIDNLVQIAHNVRIGEHSILVGQVGISGSTKIGSCVQIGGQAGLAGHLTVGDGARIGAQSGVMQNIEAGSEVLGSPAVEAKKFFRIAVQQTKLSDMSKRLKALESEIEQLRRMLEQGASHGE</sequence>
<keyword evidence="8" id="KW-0175">Coiled coil</keyword>
<dbReference type="Pfam" id="PF00132">
    <property type="entry name" value="Hexapep"/>
    <property type="match status" value="1"/>
</dbReference>
<dbReference type="OrthoDB" id="9784739at2"/>
<feature type="coiled-coil region" evidence="8">
    <location>
        <begin position="312"/>
        <end position="346"/>
    </location>
</feature>
<dbReference type="InterPro" id="IPR020573">
    <property type="entry name" value="UDP_GlcNAc_AcTrfase_non-rep"/>
</dbReference>
<dbReference type="PATRIC" id="fig|1262666.3.peg.304"/>
<dbReference type="GO" id="GO:0016410">
    <property type="term" value="F:N-acyltransferase activity"/>
    <property type="evidence" value="ECO:0007669"/>
    <property type="project" value="InterPro"/>
</dbReference>
<dbReference type="InterPro" id="IPR018357">
    <property type="entry name" value="Hexapep_transf_CS"/>
</dbReference>
<dbReference type="UniPathway" id="UPA00973"/>
<dbReference type="PANTHER" id="PTHR43378:SF2">
    <property type="entry name" value="UDP-3-O-ACYLGLUCOSAMINE N-ACYLTRANSFERASE 1, MITOCHONDRIAL-RELATED"/>
    <property type="match status" value="1"/>
</dbReference>
<proteinExistence type="inferred from homology"/>
<evidence type="ECO:0000256" key="5">
    <source>
        <dbReference type="ARBA" id="ARBA00023098"/>
    </source>
</evidence>
<dbReference type="RefSeq" id="WP_005983336.1">
    <property type="nucleotide sequence ID" value="NZ_AOSV01000003.1"/>
</dbReference>
<dbReference type="HAMAP" id="MF_00523">
    <property type="entry name" value="LpxD"/>
    <property type="match status" value="1"/>
</dbReference>
<protein>
    <recommendedName>
        <fullName evidence="7">UDP-3-O-acylglucosamine N-acyltransferase</fullName>
        <ecNumber evidence="7">2.3.1.191</ecNumber>
    </recommendedName>
</protein>
<comment type="subunit">
    <text evidence="7">Homotrimer.</text>
</comment>
<evidence type="ECO:0000256" key="3">
    <source>
        <dbReference type="ARBA" id="ARBA00022679"/>
    </source>
</evidence>
<feature type="active site" description="Proton acceptor" evidence="7">
    <location>
        <position position="236"/>
    </location>
</feature>
<dbReference type="SUPFAM" id="SSF51161">
    <property type="entry name" value="Trimeric LpxA-like enzymes"/>
    <property type="match status" value="1"/>
</dbReference>
<evidence type="ECO:0000313" key="10">
    <source>
        <dbReference type="EMBL" id="EMG38673.1"/>
    </source>
</evidence>
<evidence type="ECO:0000256" key="2">
    <source>
        <dbReference type="ARBA" id="ARBA00022556"/>
    </source>
</evidence>
<dbReference type="InterPro" id="IPR011004">
    <property type="entry name" value="Trimer_LpxA-like_sf"/>
</dbReference>
<dbReference type="PANTHER" id="PTHR43378">
    <property type="entry name" value="UDP-3-O-ACYLGLUCOSAMINE N-ACYLTRANSFERASE"/>
    <property type="match status" value="1"/>
</dbReference>
<keyword evidence="4 7" id="KW-0677">Repeat</keyword>
<keyword evidence="3 7" id="KW-0808">Transferase</keyword>
<dbReference type="NCBIfam" id="NF002060">
    <property type="entry name" value="PRK00892.1"/>
    <property type="match status" value="1"/>
</dbReference>
<dbReference type="NCBIfam" id="TIGR01853">
    <property type="entry name" value="lipid_A_lpxD"/>
    <property type="match status" value="1"/>
</dbReference>
<comment type="function">
    <text evidence="7">Catalyzes the N-acylation of UDP-3-O-acylglucosamine using 3-hydroxyacyl-ACP as the acyl donor. Is involved in the biosynthesis of lipid A, a phosphorylated glycolipid that anchors the lipopolysaccharide to the outer membrane of the cell.</text>
</comment>
<dbReference type="Gene3D" id="2.160.10.10">
    <property type="entry name" value="Hexapeptide repeat proteins"/>
    <property type="match status" value="1"/>
</dbReference>
<accession>M5Q3L8</accession>
<gene>
    <name evidence="7" type="primary">lpxD</name>
    <name evidence="10" type="ORF">PCS_00303</name>
</gene>
<dbReference type="GO" id="GO:0103118">
    <property type="term" value="F:UDP-3-O-[(3R)-3-hydroxyacyl]-glucosamine N-acyltransferase activity"/>
    <property type="evidence" value="ECO:0007669"/>
    <property type="project" value="UniProtKB-EC"/>
</dbReference>
<feature type="domain" description="UDP-3-O-[3-hydroxymyristoyl] glucosamine N-acyltransferase non-repeat region" evidence="9">
    <location>
        <begin position="20"/>
        <end position="86"/>
    </location>
</feature>
<evidence type="ECO:0000313" key="11">
    <source>
        <dbReference type="Proteomes" id="UP000011922"/>
    </source>
</evidence>
<evidence type="ECO:0000256" key="8">
    <source>
        <dbReference type="SAM" id="Coils"/>
    </source>
</evidence>
<comment type="similarity">
    <text evidence="7">Belongs to the transferase hexapeptide repeat family. LpxD subfamily.</text>
</comment>
<dbReference type="GO" id="GO:0016020">
    <property type="term" value="C:membrane"/>
    <property type="evidence" value="ECO:0007669"/>
    <property type="project" value="GOC"/>
</dbReference>
<dbReference type="Proteomes" id="UP000011922">
    <property type="component" value="Unassembled WGS sequence"/>
</dbReference>
<keyword evidence="1 7" id="KW-0444">Lipid biosynthesis</keyword>
<evidence type="ECO:0000256" key="4">
    <source>
        <dbReference type="ARBA" id="ARBA00022737"/>
    </source>
</evidence>
<keyword evidence="5 7" id="KW-0443">Lipid metabolism</keyword>
<evidence type="ECO:0000256" key="6">
    <source>
        <dbReference type="ARBA" id="ARBA00023315"/>
    </source>
</evidence>
<dbReference type="EMBL" id="AOSV01000003">
    <property type="protein sequence ID" value="EMG38673.1"/>
    <property type="molecule type" value="Genomic_DNA"/>
</dbReference>
<comment type="caution">
    <text evidence="10">The sequence shown here is derived from an EMBL/GenBank/DDBJ whole genome shotgun (WGS) entry which is preliminary data.</text>
</comment>
<evidence type="ECO:0000256" key="7">
    <source>
        <dbReference type="HAMAP-Rule" id="MF_00523"/>
    </source>
</evidence>
<organism evidence="10 11">
    <name type="scientific">Desulfocurvibacter africanus PCS</name>
    <dbReference type="NCBI Taxonomy" id="1262666"/>
    <lineage>
        <taxon>Bacteria</taxon>
        <taxon>Pseudomonadati</taxon>
        <taxon>Thermodesulfobacteriota</taxon>
        <taxon>Desulfovibrionia</taxon>
        <taxon>Desulfovibrionales</taxon>
        <taxon>Desulfovibrionaceae</taxon>
        <taxon>Desulfocurvibacter</taxon>
    </lineage>
</organism>
<evidence type="ECO:0000256" key="1">
    <source>
        <dbReference type="ARBA" id="ARBA00022516"/>
    </source>
</evidence>
<comment type="catalytic activity">
    <reaction evidence="7">
        <text>a UDP-3-O-[(3R)-3-hydroxyacyl]-alpha-D-glucosamine + a (3R)-hydroxyacyl-[ACP] = a UDP-2-N,3-O-bis[(3R)-3-hydroxyacyl]-alpha-D-glucosamine + holo-[ACP] + H(+)</text>
        <dbReference type="Rhea" id="RHEA:53836"/>
        <dbReference type="Rhea" id="RHEA-COMP:9685"/>
        <dbReference type="Rhea" id="RHEA-COMP:9945"/>
        <dbReference type="ChEBI" id="CHEBI:15378"/>
        <dbReference type="ChEBI" id="CHEBI:64479"/>
        <dbReference type="ChEBI" id="CHEBI:78827"/>
        <dbReference type="ChEBI" id="CHEBI:137740"/>
        <dbReference type="ChEBI" id="CHEBI:137748"/>
        <dbReference type="EC" id="2.3.1.191"/>
    </reaction>
</comment>
<dbReference type="CDD" id="cd03352">
    <property type="entry name" value="LbH_LpxD"/>
    <property type="match status" value="1"/>
</dbReference>
<dbReference type="EC" id="2.3.1.191" evidence="7"/>
<dbReference type="GO" id="GO:0009245">
    <property type="term" value="P:lipid A biosynthetic process"/>
    <property type="evidence" value="ECO:0007669"/>
    <property type="project" value="UniProtKB-UniRule"/>
</dbReference>
<evidence type="ECO:0000259" key="9">
    <source>
        <dbReference type="Pfam" id="PF04613"/>
    </source>
</evidence>
<keyword evidence="6 7" id="KW-0012">Acyltransferase</keyword>
<reference evidence="10 11" key="1">
    <citation type="journal article" date="2013" name="Genome Announc.">
        <title>Draft Genome Sequence for Desulfovibrio africanus Strain PCS.</title>
        <authorList>
            <person name="Brown S.D."/>
            <person name="Utturkar S.M."/>
            <person name="Arkin A.P."/>
            <person name="Deutschbauer A.M."/>
            <person name="Elias D.A."/>
            <person name="Hazen T.C."/>
            <person name="Chakraborty R."/>
        </authorList>
    </citation>
    <scope>NUCLEOTIDE SEQUENCE [LARGE SCALE GENOMIC DNA]</scope>
    <source>
        <strain evidence="10 11">PCS</strain>
    </source>
</reference>